<dbReference type="OrthoDB" id="143770at2"/>
<dbReference type="GO" id="GO:0016899">
    <property type="term" value="F:oxidoreductase activity, acting on the CH-OH group of donors, oxygen as acceptor"/>
    <property type="evidence" value="ECO:0007669"/>
    <property type="project" value="InterPro"/>
</dbReference>
<dbReference type="InterPro" id="IPR016166">
    <property type="entry name" value="FAD-bd_PCMH"/>
</dbReference>
<dbReference type="RefSeq" id="WP_072788508.1">
    <property type="nucleotide sequence ID" value="NZ_FQUL01000004.1"/>
</dbReference>
<dbReference type="InterPro" id="IPR010031">
    <property type="entry name" value="FAD_lactone_oxidase-like"/>
</dbReference>
<dbReference type="Proteomes" id="UP000184295">
    <property type="component" value="Unassembled WGS sequence"/>
</dbReference>
<dbReference type="Gene3D" id="3.30.465.10">
    <property type="match status" value="1"/>
</dbReference>
<dbReference type="InterPro" id="IPR036318">
    <property type="entry name" value="FAD-bd_PCMH-like_sf"/>
</dbReference>
<reference evidence="3" key="1">
    <citation type="submission" date="2016-11" db="EMBL/GenBank/DDBJ databases">
        <authorList>
            <person name="Varghese N."/>
            <person name="Submissions S."/>
        </authorList>
    </citation>
    <scope>NUCLEOTIDE SEQUENCE [LARGE SCALE GENOMIC DNA]</scope>
    <source>
        <strain evidence="3">DSM 19514</strain>
    </source>
</reference>
<dbReference type="EMBL" id="FQUL01000004">
    <property type="protein sequence ID" value="SHE40814.1"/>
    <property type="molecule type" value="Genomic_DNA"/>
</dbReference>
<keyword evidence="3" id="KW-1185">Reference proteome</keyword>
<dbReference type="Pfam" id="PF01565">
    <property type="entry name" value="FAD_binding_4"/>
    <property type="match status" value="1"/>
</dbReference>
<accession>A0A1M4T8W2</accession>
<evidence type="ECO:0000313" key="3">
    <source>
        <dbReference type="Proteomes" id="UP000184295"/>
    </source>
</evidence>
<protein>
    <submittedName>
        <fullName evidence="2">Decaprenylphospho-beta-D-ribofuranose 2-oxidase</fullName>
    </submittedName>
</protein>
<organism evidence="2 3">
    <name type="scientific">Ferrithrix thermotolerans DSM 19514</name>
    <dbReference type="NCBI Taxonomy" id="1121881"/>
    <lineage>
        <taxon>Bacteria</taxon>
        <taxon>Bacillati</taxon>
        <taxon>Actinomycetota</taxon>
        <taxon>Acidimicrobiia</taxon>
        <taxon>Acidimicrobiales</taxon>
        <taxon>Acidimicrobiaceae</taxon>
        <taxon>Ferrithrix</taxon>
    </lineage>
</organism>
<proteinExistence type="predicted"/>
<dbReference type="GO" id="GO:0071949">
    <property type="term" value="F:FAD binding"/>
    <property type="evidence" value="ECO:0007669"/>
    <property type="project" value="InterPro"/>
</dbReference>
<evidence type="ECO:0000313" key="2">
    <source>
        <dbReference type="EMBL" id="SHE40814.1"/>
    </source>
</evidence>
<sequence>MSQLEKLEGSALRIEEPRVVSGWGRTPRSLGRTLRVDGQSTEEKEARLSEALSDKALLGVVPRGLGRSYGDSATLAAGLLSDPEDWKDTFELDPHSSTLEVSSGFSLDEIMRKIVPRGFFVPVTPGTRYVTVGGAIASDIHGKNHHVEGSFAKHIRSMTLVSPTGIKNLCQDDNEFKATAGGMGLTGFVSKAVIDLIPIKTSKVFVTTKVTKDLAETVEELKTNDSRYRYSVAWIDCMAKGGTLGRSVITWGEHLEDLDHRSAEDPLHFDPKFVASIPDIAPSWLLNKFSVRVFNELWYRKGKLAKETSIESIETFFHPLDMVGDWNRLYGQKGFLQYQFVIPFEAEATLERIVKVLSDAAVPSFLAVLKRFGPESGNYMSFPKPGWTLALDIPAHRFGLGEMLDALDAMVVAEGGRVYLAKDSRVSKELIAIMYPELKRFQETAEALDPNFIFQSDMSRRLGLRG</sequence>
<dbReference type="STRING" id="1121881.SAMN02745225_00552"/>
<feature type="domain" description="FAD-binding PCMH-type" evidence="1">
    <location>
        <begin position="28"/>
        <end position="199"/>
    </location>
</feature>
<gene>
    <name evidence="2" type="ORF">SAMN02745225_00552</name>
</gene>
<dbReference type="InterPro" id="IPR006094">
    <property type="entry name" value="Oxid_FAD_bind_N"/>
</dbReference>
<dbReference type="PROSITE" id="PS51387">
    <property type="entry name" value="FAD_PCMH"/>
    <property type="match status" value="1"/>
</dbReference>
<dbReference type="PANTHER" id="PTHR43762">
    <property type="entry name" value="L-GULONOLACTONE OXIDASE"/>
    <property type="match status" value="1"/>
</dbReference>
<dbReference type="AlphaFoldDB" id="A0A1M4T8W2"/>
<dbReference type="SUPFAM" id="SSF56176">
    <property type="entry name" value="FAD-binding/transporter-associated domain-like"/>
    <property type="match status" value="1"/>
</dbReference>
<name>A0A1M4T8W2_9ACTN</name>
<dbReference type="InterPro" id="IPR016169">
    <property type="entry name" value="FAD-bd_PCMH_sub2"/>
</dbReference>
<dbReference type="PANTHER" id="PTHR43762:SF1">
    <property type="entry name" value="D-ARABINONO-1,4-LACTONE OXIDASE"/>
    <property type="match status" value="1"/>
</dbReference>
<evidence type="ECO:0000259" key="1">
    <source>
        <dbReference type="PROSITE" id="PS51387"/>
    </source>
</evidence>